<dbReference type="Proteomes" id="UP000796880">
    <property type="component" value="Unassembled WGS sequence"/>
</dbReference>
<comment type="caution">
    <text evidence="7">The sequence shown here is derived from an EMBL/GenBank/DDBJ whole genome shotgun (WGS) entry which is preliminary data.</text>
</comment>
<dbReference type="AlphaFoldDB" id="A0A8K0H1C8"/>
<feature type="domain" description="O-methyltransferase dimerisation" evidence="6">
    <location>
        <begin position="17"/>
        <end position="106"/>
    </location>
</feature>
<dbReference type="InterPro" id="IPR029063">
    <property type="entry name" value="SAM-dependent_MTases_sf"/>
</dbReference>
<keyword evidence="1" id="KW-0489">Methyltransferase</keyword>
<dbReference type="GO" id="GO:0008171">
    <property type="term" value="F:O-methyltransferase activity"/>
    <property type="evidence" value="ECO:0007669"/>
    <property type="project" value="InterPro"/>
</dbReference>
<evidence type="ECO:0000256" key="1">
    <source>
        <dbReference type="ARBA" id="ARBA00022603"/>
    </source>
</evidence>
<evidence type="ECO:0000313" key="8">
    <source>
        <dbReference type="Proteomes" id="UP000796880"/>
    </source>
</evidence>
<evidence type="ECO:0000313" key="7">
    <source>
        <dbReference type="EMBL" id="KAF3443879.1"/>
    </source>
</evidence>
<dbReference type="InterPro" id="IPR036388">
    <property type="entry name" value="WH-like_DNA-bd_sf"/>
</dbReference>
<organism evidence="7 8">
    <name type="scientific">Rhamnella rubrinervis</name>
    <dbReference type="NCBI Taxonomy" id="2594499"/>
    <lineage>
        <taxon>Eukaryota</taxon>
        <taxon>Viridiplantae</taxon>
        <taxon>Streptophyta</taxon>
        <taxon>Embryophyta</taxon>
        <taxon>Tracheophyta</taxon>
        <taxon>Spermatophyta</taxon>
        <taxon>Magnoliopsida</taxon>
        <taxon>eudicotyledons</taxon>
        <taxon>Gunneridae</taxon>
        <taxon>Pentapetalae</taxon>
        <taxon>rosids</taxon>
        <taxon>fabids</taxon>
        <taxon>Rosales</taxon>
        <taxon>Rhamnaceae</taxon>
        <taxon>rhamnoid group</taxon>
        <taxon>Rhamneae</taxon>
        <taxon>Rhamnella</taxon>
    </lineage>
</organism>
<dbReference type="Pfam" id="PF08100">
    <property type="entry name" value="Dimerisation"/>
    <property type="match status" value="1"/>
</dbReference>
<protein>
    <submittedName>
        <fullName evidence="7">Uncharacterized protein</fullName>
    </submittedName>
</protein>
<keyword evidence="8" id="KW-1185">Reference proteome</keyword>
<reference evidence="7" key="1">
    <citation type="submission" date="2020-03" db="EMBL/GenBank/DDBJ databases">
        <title>A high-quality chromosome-level genome assembly of a woody plant with both climbing and erect habits, Rhamnella rubrinervis.</title>
        <authorList>
            <person name="Lu Z."/>
            <person name="Yang Y."/>
            <person name="Zhu X."/>
            <person name="Sun Y."/>
        </authorList>
    </citation>
    <scope>NUCLEOTIDE SEQUENCE</scope>
    <source>
        <strain evidence="7">BYM</strain>
        <tissue evidence="7">Leaf</tissue>
    </source>
</reference>
<dbReference type="SUPFAM" id="SSF46785">
    <property type="entry name" value="Winged helix' DNA-binding domain"/>
    <property type="match status" value="1"/>
</dbReference>
<dbReference type="GO" id="GO:0032259">
    <property type="term" value="P:methylation"/>
    <property type="evidence" value="ECO:0007669"/>
    <property type="project" value="UniProtKB-KW"/>
</dbReference>
<evidence type="ECO:0000259" key="6">
    <source>
        <dbReference type="Pfam" id="PF08100"/>
    </source>
</evidence>
<evidence type="ECO:0000256" key="2">
    <source>
        <dbReference type="ARBA" id="ARBA00022679"/>
    </source>
</evidence>
<sequence>MEAMQVDESVRGQAEILQHVSAFVTSMALKCAVELRIADIIHSHGGSPITLSQIASGITGSSPPNVSFLERIMRLLVQKNIFAAHHPSDGGETLYGLTRASRWILRDKKPNLAPFVLMKGNSQSLSVWSCLSQCVKDGGPAFEKAKGSQLYDIASADPEFNNLFNDAMSSTAEILMGVFLPAYKDGLRSIGTLVDVGGGIGSILSEIVKSHPHIRGINFDLPHVVATAPANDRVTHIGGDMFDAVPSGDAILMKSILHNWTDEQCVKILKNCRKALPEKTGKLIIVDAVLQQENDNLFEEEKSVLDLVMMAFLSGKERTEAQLKKLLEEGGFPRYKIIKLPAVEWIIEAYPI</sequence>
<accession>A0A8K0H1C8</accession>
<gene>
    <name evidence="7" type="ORF">FNV43_RR13569</name>
</gene>
<feature type="active site" description="Proton acceptor" evidence="4">
    <location>
        <position position="258"/>
    </location>
</feature>
<dbReference type="InterPro" id="IPR001077">
    <property type="entry name" value="COMT_C"/>
</dbReference>
<dbReference type="OrthoDB" id="1147460at2759"/>
<dbReference type="InterPro" id="IPR036390">
    <property type="entry name" value="WH_DNA-bd_sf"/>
</dbReference>
<evidence type="ECO:0000259" key="5">
    <source>
        <dbReference type="Pfam" id="PF00891"/>
    </source>
</evidence>
<dbReference type="EMBL" id="VOIH02000006">
    <property type="protein sequence ID" value="KAF3443879.1"/>
    <property type="molecule type" value="Genomic_DNA"/>
</dbReference>
<dbReference type="InterPro" id="IPR012967">
    <property type="entry name" value="COMT_dimerisation"/>
</dbReference>
<keyword evidence="2" id="KW-0808">Transferase</keyword>
<dbReference type="GO" id="GO:0046983">
    <property type="term" value="F:protein dimerization activity"/>
    <property type="evidence" value="ECO:0007669"/>
    <property type="project" value="InterPro"/>
</dbReference>
<dbReference type="Gene3D" id="1.10.10.10">
    <property type="entry name" value="Winged helix-like DNA-binding domain superfamily/Winged helix DNA-binding domain"/>
    <property type="match status" value="1"/>
</dbReference>
<dbReference type="SUPFAM" id="SSF53335">
    <property type="entry name" value="S-adenosyl-L-methionine-dependent methyltransferases"/>
    <property type="match status" value="1"/>
</dbReference>
<dbReference type="PANTHER" id="PTHR11746">
    <property type="entry name" value="O-METHYLTRANSFERASE"/>
    <property type="match status" value="1"/>
</dbReference>
<feature type="domain" description="O-methyltransferase C-terminal" evidence="5">
    <location>
        <begin position="128"/>
        <end position="332"/>
    </location>
</feature>
<evidence type="ECO:0000256" key="4">
    <source>
        <dbReference type="PIRSR" id="PIRSR005739-1"/>
    </source>
</evidence>
<dbReference type="Gene3D" id="3.40.50.150">
    <property type="entry name" value="Vaccinia Virus protein VP39"/>
    <property type="match status" value="1"/>
</dbReference>
<dbReference type="InterPro" id="IPR016461">
    <property type="entry name" value="COMT-like"/>
</dbReference>
<dbReference type="PIRSF" id="PIRSF005739">
    <property type="entry name" value="O-mtase"/>
    <property type="match status" value="1"/>
</dbReference>
<keyword evidence="3" id="KW-0949">S-adenosyl-L-methionine</keyword>
<evidence type="ECO:0000256" key="3">
    <source>
        <dbReference type="ARBA" id="ARBA00022691"/>
    </source>
</evidence>
<name>A0A8K0H1C8_9ROSA</name>
<proteinExistence type="predicted"/>
<dbReference type="PROSITE" id="PS51683">
    <property type="entry name" value="SAM_OMT_II"/>
    <property type="match status" value="1"/>
</dbReference>
<dbReference type="Pfam" id="PF00891">
    <property type="entry name" value="Methyltransf_2"/>
    <property type="match status" value="1"/>
</dbReference>